<dbReference type="EMBL" id="CAKOGL010000010">
    <property type="protein sequence ID" value="CAH2091329.1"/>
    <property type="molecule type" value="Genomic_DNA"/>
</dbReference>
<proteinExistence type="predicted"/>
<keyword evidence="2" id="KW-1185">Reference proteome</keyword>
<reference evidence="1" key="1">
    <citation type="submission" date="2022-03" db="EMBL/GenBank/DDBJ databases">
        <authorList>
            <person name="Tunstrom K."/>
        </authorList>
    </citation>
    <scope>NUCLEOTIDE SEQUENCE</scope>
</reference>
<organism evidence="1 2">
    <name type="scientific">Euphydryas editha</name>
    <name type="common">Edith's checkerspot</name>
    <dbReference type="NCBI Taxonomy" id="104508"/>
    <lineage>
        <taxon>Eukaryota</taxon>
        <taxon>Metazoa</taxon>
        <taxon>Ecdysozoa</taxon>
        <taxon>Arthropoda</taxon>
        <taxon>Hexapoda</taxon>
        <taxon>Insecta</taxon>
        <taxon>Pterygota</taxon>
        <taxon>Neoptera</taxon>
        <taxon>Endopterygota</taxon>
        <taxon>Lepidoptera</taxon>
        <taxon>Glossata</taxon>
        <taxon>Ditrysia</taxon>
        <taxon>Papilionoidea</taxon>
        <taxon>Nymphalidae</taxon>
        <taxon>Nymphalinae</taxon>
        <taxon>Euphydryas</taxon>
    </lineage>
</organism>
<comment type="caution">
    <text evidence="1">The sequence shown here is derived from an EMBL/GenBank/DDBJ whole genome shotgun (WGS) entry which is preliminary data.</text>
</comment>
<dbReference type="Proteomes" id="UP001153954">
    <property type="component" value="Unassembled WGS sequence"/>
</dbReference>
<gene>
    <name evidence="1" type="ORF">EEDITHA_LOCUS7205</name>
</gene>
<accession>A0AAU9U0M5</accession>
<name>A0AAU9U0M5_EUPED</name>
<dbReference type="AlphaFoldDB" id="A0AAU9U0M5"/>
<sequence length="101" mass="11145">MAQNKALDLRKNACGTHLFPVPTAVSFAVLETRACPLTASHYYIHYTFQRSVLHTRCVSSQSQHSYGAPANECSGVLFKSRRPRIGGCASRFASLAHSWFA</sequence>
<evidence type="ECO:0000313" key="1">
    <source>
        <dbReference type="EMBL" id="CAH2091329.1"/>
    </source>
</evidence>
<evidence type="ECO:0000313" key="2">
    <source>
        <dbReference type="Proteomes" id="UP001153954"/>
    </source>
</evidence>
<protein>
    <submittedName>
        <fullName evidence="1">Uncharacterized protein</fullName>
    </submittedName>
</protein>